<keyword evidence="1" id="KW-1185">Reference proteome</keyword>
<dbReference type="OrthoDB" id="8020757at2759"/>
<organism evidence="1 2">
    <name type="scientific">Drosophila hydei</name>
    <name type="common">Fruit fly</name>
    <dbReference type="NCBI Taxonomy" id="7224"/>
    <lineage>
        <taxon>Eukaryota</taxon>
        <taxon>Metazoa</taxon>
        <taxon>Ecdysozoa</taxon>
        <taxon>Arthropoda</taxon>
        <taxon>Hexapoda</taxon>
        <taxon>Insecta</taxon>
        <taxon>Pterygota</taxon>
        <taxon>Neoptera</taxon>
        <taxon>Endopterygota</taxon>
        <taxon>Diptera</taxon>
        <taxon>Brachycera</taxon>
        <taxon>Muscomorpha</taxon>
        <taxon>Ephydroidea</taxon>
        <taxon>Drosophilidae</taxon>
        <taxon>Drosophila</taxon>
    </lineage>
</organism>
<proteinExistence type="predicted"/>
<dbReference type="KEGG" id="dhe:115482926"/>
<dbReference type="Proteomes" id="UP000504633">
    <property type="component" value="Unplaced"/>
</dbReference>
<dbReference type="Pfam" id="PF06477">
    <property type="entry name" value="DUF1091"/>
    <property type="match status" value="1"/>
</dbReference>
<gene>
    <name evidence="2" type="primary">LOC115482926</name>
</gene>
<dbReference type="SMART" id="SM00697">
    <property type="entry name" value="DM8"/>
    <property type="match status" value="1"/>
</dbReference>
<evidence type="ECO:0000313" key="2">
    <source>
        <dbReference type="RefSeq" id="XP_030079092.1"/>
    </source>
</evidence>
<reference evidence="2" key="1">
    <citation type="submission" date="2025-08" db="UniProtKB">
        <authorList>
            <consortium name="RefSeq"/>
        </authorList>
    </citation>
    <scope>IDENTIFICATION</scope>
    <source>
        <strain evidence="2">15085-1641.00</strain>
        <tissue evidence="2">Whole body</tissue>
    </source>
</reference>
<accession>A0A6J2SS79</accession>
<dbReference type="RefSeq" id="XP_030079092.1">
    <property type="nucleotide sequence ID" value="XM_030223232.1"/>
</dbReference>
<dbReference type="AlphaFoldDB" id="A0A6J2SS79"/>
<protein>
    <submittedName>
        <fullName evidence="2">Uncharacterized protein LOC115482926</fullName>
    </submittedName>
</protein>
<dbReference type="InterPro" id="IPR010512">
    <property type="entry name" value="DUF1091"/>
</dbReference>
<name>A0A6J2SS79_DROHY</name>
<sequence>MAVHIYEHNNRSYLDSFLKLKRIVNKFELKASVNLKGINNQTTTLFSIQLDGCKYLRGGYKGKILNLFLSTIQKYSSSKVLCPLKADWNYTLSNWNFDENEIPAFLPDSDITGLLEFLIRQRKIISLILYARMSHN</sequence>
<dbReference type="GeneID" id="115482926"/>
<dbReference type="OMA" id="EKFECKV"/>
<evidence type="ECO:0000313" key="1">
    <source>
        <dbReference type="Proteomes" id="UP000504633"/>
    </source>
</evidence>
<dbReference type="PANTHER" id="PTHR20898">
    <property type="entry name" value="DAEDALUS ON 3-RELATED-RELATED"/>
    <property type="match status" value="1"/>
</dbReference>
<dbReference type="PANTHER" id="PTHR20898:SF0">
    <property type="entry name" value="DAEDALUS ON 3-RELATED"/>
    <property type="match status" value="1"/>
</dbReference>